<feature type="transmembrane region" description="Helical" evidence="1">
    <location>
        <begin position="300"/>
        <end position="320"/>
    </location>
</feature>
<dbReference type="PANTHER" id="PTHR30199:SF0">
    <property type="entry name" value="INNER MEMBRANE PROTEIN YDCO"/>
    <property type="match status" value="1"/>
</dbReference>
<name>A0ABW0QTE8_9BACL</name>
<feature type="transmembrane region" description="Helical" evidence="1">
    <location>
        <begin position="160"/>
        <end position="176"/>
    </location>
</feature>
<feature type="transmembrane region" description="Helical" evidence="1">
    <location>
        <begin position="332"/>
        <end position="365"/>
    </location>
</feature>
<protein>
    <submittedName>
        <fullName evidence="3">Benzoate/H(+) symporter BenE family transporter</fullName>
    </submittedName>
</protein>
<dbReference type="PANTHER" id="PTHR30199">
    <property type="entry name" value="MFS FAMILY TRANSPORTER, PREDICTED SUBSTRATE BENZOATE"/>
    <property type="match status" value="1"/>
</dbReference>
<organism evidence="3 4">
    <name type="scientific">Cohnella yongneupensis</name>
    <dbReference type="NCBI Taxonomy" id="425006"/>
    <lineage>
        <taxon>Bacteria</taxon>
        <taxon>Bacillati</taxon>
        <taxon>Bacillota</taxon>
        <taxon>Bacilli</taxon>
        <taxon>Bacillales</taxon>
        <taxon>Paenibacillaceae</taxon>
        <taxon>Cohnella</taxon>
    </lineage>
</organism>
<evidence type="ECO:0000256" key="2">
    <source>
        <dbReference type="SAM" id="SignalP"/>
    </source>
</evidence>
<evidence type="ECO:0000313" key="3">
    <source>
        <dbReference type="EMBL" id="MFC5528256.1"/>
    </source>
</evidence>
<comment type="caution">
    <text evidence="3">The sequence shown here is derived from an EMBL/GenBank/DDBJ whole genome shotgun (WGS) entry which is preliminary data.</text>
</comment>
<feature type="transmembrane region" description="Helical" evidence="1">
    <location>
        <begin position="275"/>
        <end position="293"/>
    </location>
</feature>
<sequence>MGIMSALLACTSGAVMVVQAADVFDLSRAELVSWLTAAYVIGGLLNLFLTIKYKIPFAGAHSITATAFLCTTAAHVSFPELTGAFVLSGALILFAGSTGLFTKIMEHLPKNLIDALLAGLLLPYIFKMGPAGIKLPLAFIMATIGYFIMPRVIRVLPPSLWALLMGVIGLCLEYRISPIVSAEFIAPIPVIPQFTWSGFCIISVPMALLILSNDLAVALAAIKSHQFEPPVNKVLIGSGLASIIAGLCGGNAANVGGMMSALCSSPEAGPKEKRYWAAVISGIIVISYGFFAWRVLDLIILLPSPFISIITGFSLLGLFVKGLRSALSYRDGIIPALITFLIAALHIDGLGLSTPVWALGIGYILIKVKIFPA</sequence>
<keyword evidence="4" id="KW-1185">Reference proteome</keyword>
<keyword evidence="1" id="KW-1133">Transmembrane helix</keyword>
<keyword evidence="1" id="KW-0472">Membrane</keyword>
<dbReference type="EMBL" id="JBHSNC010000007">
    <property type="protein sequence ID" value="MFC5528256.1"/>
    <property type="molecule type" value="Genomic_DNA"/>
</dbReference>
<feature type="transmembrane region" description="Helical" evidence="1">
    <location>
        <begin position="31"/>
        <end position="51"/>
    </location>
</feature>
<gene>
    <name evidence="3" type="ORF">ACFPQ4_02145</name>
</gene>
<feature type="transmembrane region" description="Helical" evidence="1">
    <location>
        <begin position="132"/>
        <end position="148"/>
    </location>
</feature>
<evidence type="ECO:0000256" key="1">
    <source>
        <dbReference type="SAM" id="Phobius"/>
    </source>
</evidence>
<feature type="chain" id="PRO_5046792554" evidence="2">
    <location>
        <begin position="21"/>
        <end position="373"/>
    </location>
</feature>
<reference evidence="4" key="1">
    <citation type="journal article" date="2019" name="Int. J. Syst. Evol. Microbiol.">
        <title>The Global Catalogue of Microorganisms (GCM) 10K type strain sequencing project: providing services to taxonomists for standard genome sequencing and annotation.</title>
        <authorList>
            <consortium name="The Broad Institute Genomics Platform"/>
            <consortium name="The Broad Institute Genome Sequencing Center for Infectious Disease"/>
            <person name="Wu L."/>
            <person name="Ma J."/>
        </authorList>
    </citation>
    <scope>NUCLEOTIDE SEQUENCE [LARGE SCALE GENOMIC DNA]</scope>
    <source>
        <strain evidence="4">CGMCC 1.18578</strain>
    </source>
</reference>
<feature type="transmembrane region" description="Helical" evidence="1">
    <location>
        <begin position="234"/>
        <end position="255"/>
    </location>
</feature>
<accession>A0ABW0QTE8</accession>
<proteinExistence type="predicted"/>
<feature type="transmembrane region" description="Helical" evidence="1">
    <location>
        <begin position="58"/>
        <end position="78"/>
    </location>
</feature>
<keyword evidence="2" id="KW-0732">Signal</keyword>
<dbReference type="RefSeq" id="WP_378110083.1">
    <property type="nucleotide sequence ID" value="NZ_JBHSNC010000007.1"/>
</dbReference>
<evidence type="ECO:0000313" key="4">
    <source>
        <dbReference type="Proteomes" id="UP001596108"/>
    </source>
</evidence>
<dbReference type="Pfam" id="PF03594">
    <property type="entry name" value="BenE"/>
    <property type="match status" value="1"/>
</dbReference>
<feature type="transmembrane region" description="Helical" evidence="1">
    <location>
        <begin position="84"/>
        <end position="101"/>
    </location>
</feature>
<keyword evidence="1" id="KW-0812">Transmembrane</keyword>
<feature type="transmembrane region" description="Helical" evidence="1">
    <location>
        <begin position="196"/>
        <end position="222"/>
    </location>
</feature>
<feature type="transmembrane region" description="Helical" evidence="1">
    <location>
        <begin position="108"/>
        <end position="126"/>
    </location>
</feature>
<dbReference type="InterPro" id="IPR004711">
    <property type="entry name" value="Benzoate_Transporter"/>
</dbReference>
<dbReference type="Proteomes" id="UP001596108">
    <property type="component" value="Unassembled WGS sequence"/>
</dbReference>
<feature type="signal peptide" evidence="2">
    <location>
        <begin position="1"/>
        <end position="20"/>
    </location>
</feature>